<sequence>MTADVAAATASPGPDGSPETYPGLSARLEEVRTAMHADTATVLVLDRTRTLLEPAATVGLDRTLRRARRVPLGEGFAGRVAQARQPVALTRVDSSTVVNPVLLAHGVQSLLGVPIMAGSELLGVLHVGFMKRHPASDDEKRLLTKFADRLGAVLHDRFVDAEQTAALALQRSLLPTVVGTPNGISIAARYVPADGDLGGDWYDVFELPDGRLGLVMGDVVGHGLASAIVMGRLRSVLRAYALDHENPAEVLWRLDRKICHFEPDALATVIFGVSEPPFTQWLFSSAGHYAPLIGRPGAPVVSAQLPNDRLLGVSPHAPRQSTLVTVPAGGFLCLYTDGLVERRPTAQDSSADLIGANTARLAGALGDATDPEMSCIRALAEVVGDHVAEDDIAILVAHISGDAGATGPMSAAASSG</sequence>
<evidence type="ECO:0000313" key="6">
    <source>
        <dbReference type="Proteomes" id="UP000198832"/>
    </source>
</evidence>
<dbReference type="Gene3D" id="3.30.450.40">
    <property type="match status" value="1"/>
</dbReference>
<dbReference type="PANTHER" id="PTHR43156">
    <property type="entry name" value="STAGE II SPORULATION PROTEIN E-RELATED"/>
    <property type="match status" value="1"/>
</dbReference>
<evidence type="ECO:0000256" key="2">
    <source>
        <dbReference type="SAM" id="MobiDB-lite"/>
    </source>
</evidence>
<keyword evidence="6" id="KW-1185">Reference proteome</keyword>
<dbReference type="Pfam" id="PF07228">
    <property type="entry name" value="SpoIIE"/>
    <property type="match status" value="1"/>
</dbReference>
<accession>A0A1I1L6G2</accession>
<dbReference type="SMART" id="SM00065">
    <property type="entry name" value="GAF"/>
    <property type="match status" value="1"/>
</dbReference>
<dbReference type="Gene3D" id="3.60.40.10">
    <property type="entry name" value="PPM-type phosphatase domain"/>
    <property type="match status" value="1"/>
</dbReference>
<dbReference type="RefSeq" id="WP_091124643.1">
    <property type="nucleotide sequence ID" value="NZ_FOLB01000009.1"/>
</dbReference>
<evidence type="ECO:0000259" key="4">
    <source>
        <dbReference type="SMART" id="SM00331"/>
    </source>
</evidence>
<dbReference type="Proteomes" id="UP000198832">
    <property type="component" value="Unassembled WGS sequence"/>
</dbReference>
<dbReference type="EMBL" id="FOLB01000009">
    <property type="protein sequence ID" value="SFC68601.1"/>
    <property type="molecule type" value="Genomic_DNA"/>
</dbReference>
<evidence type="ECO:0000259" key="3">
    <source>
        <dbReference type="SMART" id="SM00065"/>
    </source>
</evidence>
<dbReference type="SMART" id="SM00331">
    <property type="entry name" value="PP2C_SIG"/>
    <property type="match status" value="1"/>
</dbReference>
<dbReference type="PANTHER" id="PTHR43156:SF2">
    <property type="entry name" value="STAGE II SPORULATION PROTEIN E"/>
    <property type="match status" value="1"/>
</dbReference>
<evidence type="ECO:0000256" key="1">
    <source>
        <dbReference type="ARBA" id="ARBA00022801"/>
    </source>
</evidence>
<reference evidence="5 6" key="1">
    <citation type="submission" date="2016-10" db="EMBL/GenBank/DDBJ databases">
        <authorList>
            <person name="de Groot N.N."/>
        </authorList>
    </citation>
    <scope>NUCLEOTIDE SEQUENCE [LARGE SCALE GENOMIC DNA]</scope>
    <source>
        <strain evidence="5 6">CGMCC 1.7056</strain>
    </source>
</reference>
<feature type="region of interest" description="Disordered" evidence="2">
    <location>
        <begin position="1"/>
        <end position="23"/>
    </location>
</feature>
<dbReference type="SUPFAM" id="SSF81606">
    <property type="entry name" value="PP2C-like"/>
    <property type="match status" value="1"/>
</dbReference>
<dbReference type="InterPro" id="IPR052016">
    <property type="entry name" value="Bact_Sigma-Reg"/>
</dbReference>
<dbReference type="SUPFAM" id="SSF55781">
    <property type="entry name" value="GAF domain-like"/>
    <property type="match status" value="1"/>
</dbReference>
<dbReference type="GO" id="GO:0016791">
    <property type="term" value="F:phosphatase activity"/>
    <property type="evidence" value="ECO:0007669"/>
    <property type="project" value="TreeGrafter"/>
</dbReference>
<gene>
    <name evidence="5" type="ORF">SAMN04487968_109172</name>
</gene>
<dbReference type="STRING" id="574651.SAMN04487968_109172"/>
<dbReference type="Pfam" id="PF13185">
    <property type="entry name" value="GAF_2"/>
    <property type="match status" value="1"/>
</dbReference>
<organism evidence="5 6">
    <name type="scientific">Nocardioides terrae</name>
    <dbReference type="NCBI Taxonomy" id="574651"/>
    <lineage>
        <taxon>Bacteria</taxon>
        <taxon>Bacillati</taxon>
        <taxon>Actinomycetota</taxon>
        <taxon>Actinomycetes</taxon>
        <taxon>Propionibacteriales</taxon>
        <taxon>Nocardioidaceae</taxon>
        <taxon>Nocardioides</taxon>
    </lineage>
</organism>
<dbReference type="InterPro" id="IPR029016">
    <property type="entry name" value="GAF-like_dom_sf"/>
</dbReference>
<name>A0A1I1L6G2_9ACTN</name>
<dbReference type="OrthoDB" id="118142at2"/>
<proteinExistence type="predicted"/>
<feature type="domain" description="GAF" evidence="3">
    <location>
        <begin position="19"/>
        <end position="164"/>
    </location>
</feature>
<feature type="domain" description="PPM-type phosphatase" evidence="4">
    <location>
        <begin position="181"/>
        <end position="399"/>
    </location>
</feature>
<protein>
    <submittedName>
        <fullName evidence="5">GAF domain-containing protein</fullName>
    </submittedName>
</protein>
<dbReference type="InterPro" id="IPR036457">
    <property type="entry name" value="PPM-type-like_dom_sf"/>
</dbReference>
<dbReference type="InterPro" id="IPR001932">
    <property type="entry name" value="PPM-type_phosphatase-like_dom"/>
</dbReference>
<dbReference type="InterPro" id="IPR003018">
    <property type="entry name" value="GAF"/>
</dbReference>
<dbReference type="AlphaFoldDB" id="A0A1I1L6G2"/>
<evidence type="ECO:0000313" key="5">
    <source>
        <dbReference type="EMBL" id="SFC68601.1"/>
    </source>
</evidence>
<keyword evidence="1" id="KW-0378">Hydrolase</keyword>